<evidence type="ECO:0000256" key="2">
    <source>
        <dbReference type="SAM" id="SignalP"/>
    </source>
</evidence>
<dbReference type="Gene3D" id="3.50.4.10">
    <property type="entry name" value="Hepatocyte Growth Factor"/>
    <property type="match status" value="1"/>
</dbReference>
<dbReference type="AlphaFoldDB" id="A0A9D4YVB3"/>
<feature type="region of interest" description="Disordered" evidence="1">
    <location>
        <begin position="40"/>
        <end position="62"/>
    </location>
</feature>
<dbReference type="Pfam" id="PF14295">
    <property type="entry name" value="PAN_4"/>
    <property type="match status" value="1"/>
</dbReference>
<feature type="chain" id="PRO_5038932183" description="Apple domain-containing protein" evidence="2">
    <location>
        <begin position="19"/>
        <end position="160"/>
    </location>
</feature>
<organism evidence="4 5">
    <name type="scientific">Chlorella vulgaris</name>
    <name type="common">Green alga</name>
    <dbReference type="NCBI Taxonomy" id="3077"/>
    <lineage>
        <taxon>Eukaryota</taxon>
        <taxon>Viridiplantae</taxon>
        <taxon>Chlorophyta</taxon>
        <taxon>core chlorophytes</taxon>
        <taxon>Trebouxiophyceae</taxon>
        <taxon>Chlorellales</taxon>
        <taxon>Chlorellaceae</taxon>
        <taxon>Chlorella clade</taxon>
        <taxon>Chlorella</taxon>
    </lineage>
</organism>
<name>A0A9D4YVB3_CHLVU</name>
<dbReference type="OrthoDB" id="498941at2759"/>
<comment type="caution">
    <text evidence="4">The sequence shown here is derived from an EMBL/GenBank/DDBJ whole genome shotgun (WGS) entry which is preliminary data.</text>
</comment>
<evidence type="ECO:0000259" key="3">
    <source>
        <dbReference type="Pfam" id="PF14295"/>
    </source>
</evidence>
<dbReference type="Proteomes" id="UP001055712">
    <property type="component" value="Unassembled WGS sequence"/>
</dbReference>
<reference evidence="4" key="1">
    <citation type="journal article" date="2019" name="Plant J.">
        <title>Chlorella vulgaris genome assembly and annotation reveals the molecular basis for metabolic acclimation to high light conditions.</title>
        <authorList>
            <person name="Cecchin M."/>
            <person name="Marcolungo L."/>
            <person name="Rossato M."/>
            <person name="Girolomoni L."/>
            <person name="Cosentino E."/>
            <person name="Cuine S."/>
            <person name="Li-Beisson Y."/>
            <person name="Delledonne M."/>
            <person name="Ballottari M."/>
        </authorList>
    </citation>
    <scope>NUCLEOTIDE SEQUENCE</scope>
    <source>
        <strain evidence="4">211/11P</strain>
    </source>
</reference>
<accession>A0A9D4YVB3</accession>
<feature type="signal peptide" evidence="2">
    <location>
        <begin position="1"/>
        <end position="18"/>
    </location>
</feature>
<feature type="compositionally biased region" description="Pro residues" evidence="1">
    <location>
        <begin position="45"/>
        <end position="58"/>
    </location>
</feature>
<dbReference type="EMBL" id="SIDB01000009">
    <property type="protein sequence ID" value="KAI3428129.1"/>
    <property type="molecule type" value="Genomic_DNA"/>
</dbReference>
<gene>
    <name evidence="4" type="ORF">D9Q98_006512</name>
</gene>
<evidence type="ECO:0000313" key="5">
    <source>
        <dbReference type="Proteomes" id="UP001055712"/>
    </source>
</evidence>
<protein>
    <recommendedName>
        <fullName evidence="3">Apple domain-containing protein</fullName>
    </recommendedName>
</protein>
<proteinExistence type="predicted"/>
<evidence type="ECO:0000256" key="1">
    <source>
        <dbReference type="SAM" id="MobiDB-lite"/>
    </source>
</evidence>
<evidence type="ECO:0000313" key="4">
    <source>
        <dbReference type="EMBL" id="KAI3428129.1"/>
    </source>
</evidence>
<sequence>MMRALLVLVLALALGRQAQQVMVKVQVLVNPVDQTAQVVPQEATTPPPQTPPPTPAPEQSPGSQLIECVLLPNTNAQGDTVADQRDVSSSAECCAHCQTTQGCNVFVFCALQGGCDDGSGTGTRYPQGTCTLKTQALTPGSQPAFWATGMVVPWESGYIS</sequence>
<reference evidence="4" key="2">
    <citation type="submission" date="2020-11" db="EMBL/GenBank/DDBJ databases">
        <authorList>
            <person name="Cecchin M."/>
            <person name="Marcolungo L."/>
            <person name="Rossato M."/>
            <person name="Girolomoni L."/>
            <person name="Cosentino E."/>
            <person name="Cuine S."/>
            <person name="Li-Beisson Y."/>
            <person name="Delledonne M."/>
            <person name="Ballottari M."/>
        </authorList>
    </citation>
    <scope>NUCLEOTIDE SEQUENCE</scope>
    <source>
        <strain evidence="4">211/11P</strain>
        <tissue evidence="4">Whole cell</tissue>
    </source>
</reference>
<feature type="domain" description="Apple" evidence="3">
    <location>
        <begin position="74"/>
        <end position="133"/>
    </location>
</feature>
<keyword evidence="2" id="KW-0732">Signal</keyword>
<keyword evidence="5" id="KW-1185">Reference proteome</keyword>
<dbReference type="InterPro" id="IPR003609">
    <property type="entry name" value="Pan_app"/>
</dbReference>